<dbReference type="EMBL" id="JANPWB010000005">
    <property type="protein sequence ID" value="KAJ1185121.1"/>
    <property type="molecule type" value="Genomic_DNA"/>
</dbReference>
<proteinExistence type="predicted"/>
<dbReference type="Proteomes" id="UP001066276">
    <property type="component" value="Chromosome 3_1"/>
</dbReference>
<protein>
    <submittedName>
        <fullName evidence="1">Uncharacterized protein</fullName>
    </submittedName>
</protein>
<keyword evidence="2" id="KW-1185">Reference proteome</keyword>
<dbReference type="AlphaFoldDB" id="A0AAV7U9A1"/>
<accession>A0AAV7U9A1</accession>
<gene>
    <name evidence="1" type="ORF">NDU88_001916</name>
</gene>
<evidence type="ECO:0000313" key="1">
    <source>
        <dbReference type="EMBL" id="KAJ1185121.1"/>
    </source>
</evidence>
<evidence type="ECO:0000313" key="2">
    <source>
        <dbReference type="Proteomes" id="UP001066276"/>
    </source>
</evidence>
<organism evidence="1 2">
    <name type="scientific">Pleurodeles waltl</name>
    <name type="common">Iberian ribbed newt</name>
    <dbReference type="NCBI Taxonomy" id="8319"/>
    <lineage>
        <taxon>Eukaryota</taxon>
        <taxon>Metazoa</taxon>
        <taxon>Chordata</taxon>
        <taxon>Craniata</taxon>
        <taxon>Vertebrata</taxon>
        <taxon>Euteleostomi</taxon>
        <taxon>Amphibia</taxon>
        <taxon>Batrachia</taxon>
        <taxon>Caudata</taxon>
        <taxon>Salamandroidea</taxon>
        <taxon>Salamandridae</taxon>
        <taxon>Pleurodelinae</taxon>
        <taxon>Pleurodeles</taxon>
    </lineage>
</organism>
<name>A0AAV7U9A1_PLEWA</name>
<sequence length="117" mass="12449">MGAERENERVECQCRLVGRGGNRVPPSVSVPDIAAETRAVFCWLAPPLTSEGVVLRGLRQIGPRGAVHSCVRLSRTRCNVLAGHVGPRSVGPARPEAWGRVLPLFGPASAREGGGWC</sequence>
<reference evidence="1" key="1">
    <citation type="journal article" date="2022" name="bioRxiv">
        <title>Sequencing and chromosome-scale assembly of the giantPleurodeles waltlgenome.</title>
        <authorList>
            <person name="Brown T."/>
            <person name="Elewa A."/>
            <person name="Iarovenko S."/>
            <person name="Subramanian E."/>
            <person name="Araus A.J."/>
            <person name="Petzold A."/>
            <person name="Susuki M."/>
            <person name="Suzuki K.-i.T."/>
            <person name="Hayashi T."/>
            <person name="Toyoda A."/>
            <person name="Oliveira C."/>
            <person name="Osipova E."/>
            <person name="Leigh N.D."/>
            <person name="Simon A."/>
            <person name="Yun M.H."/>
        </authorList>
    </citation>
    <scope>NUCLEOTIDE SEQUENCE</scope>
    <source>
        <strain evidence="1">20211129_DDA</strain>
        <tissue evidence="1">Liver</tissue>
    </source>
</reference>
<comment type="caution">
    <text evidence="1">The sequence shown here is derived from an EMBL/GenBank/DDBJ whole genome shotgun (WGS) entry which is preliminary data.</text>
</comment>